<dbReference type="EMBL" id="JABVEC010000001">
    <property type="protein sequence ID" value="MBC6464235.1"/>
    <property type="molecule type" value="Genomic_DNA"/>
</dbReference>
<organism evidence="1 2">
    <name type="scientific">Actinomadura alba</name>
    <dbReference type="NCBI Taxonomy" id="406431"/>
    <lineage>
        <taxon>Bacteria</taxon>
        <taxon>Bacillati</taxon>
        <taxon>Actinomycetota</taxon>
        <taxon>Actinomycetes</taxon>
        <taxon>Streptosporangiales</taxon>
        <taxon>Thermomonosporaceae</taxon>
        <taxon>Actinomadura</taxon>
    </lineage>
</organism>
<evidence type="ECO:0000313" key="2">
    <source>
        <dbReference type="Proteomes" id="UP000805614"/>
    </source>
</evidence>
<gene>
    <name evidence="1" type="ORF">HKK74_01790</name>
</gene>
<comment type="caution">
    <text evidence="1">The sequence shown here is derived from an EMBL/GenBank/DDBJ whole genome shotgun (WGS) entry which is preliminary data.</text>
</comment>
<proteinExistence type="predicted"/>
<reference evidence="1 2" key="1">
    <citation type="submission" date="2020-06" db="EMBL/GenBank/DDBJ databases">
        <title>Actinomadura xiongansis sp. nov., isolated from soil of Baiyangdian.</title>
        <authorList>
            <person name="Zhang X."/>
        </authorList>
    </citation>
    <scope>NUCLEOTIDE SEQUENCE [LARGE SCALE GENOMIC DNA]</scope>
    <source>
        <strain evidence="1 2">HBUM206468</strain>
    </source>
</reference>
<keyword evidence="2" id="KW-1185">Reference proteome</keyword>
<accession>A0ABR7LHI2</accession>
<name>A0ABR7LHI2_9ACTN</name>
<evidence type="ECO:0000313" key="1">
    <source>
        <dbReference type="EMBL" id="MBC6464235.1"/>
    </source>
</evidence>
<sequence>MRRLALQAAVTCLTPLVVLWVGLTAAGITLDHLQAMAWLVMAAGWITWRTSRAVGDARAVVRAWQTRRRADPLATYRIGSAPARPDAVANRAA</sequence>
<dbReference type="Proteomes" id="UP000805614">
    <property type="component" value="Unassembled WGS sequence"/>
</dbReference>
<protein>
    <submittedName>
        <fullName evidence="1">Uncharacterized protein</fullName>
    </submittedName>
</protein>
<dbReference type="RefSeq" id="WP_187241163.1">
    <property type="nucleotide sequence ID" value="NZ_BAAAOK010000011.1"/>
</dbReference>